<reference evidence="2 3" key="1">
    <citation type="submission" date="2017-06" db="EMBL/GenBank/DDBJ databases">
        <title>Draft genome sequence of anaerobic fermentative bacterium Anaeromicrobium sediminis DY2726D isolated from West Pacific Ocean sediments.</title>
        <authorList>
            <person name="Zeng X."/>
        </authorList>
    </citation>
    <scope>NUCLEOTIDE SEQUENCE [LARGE SCALE GENOMIC DNA]</scope>
    <source>
        <strain evidence="2 3">DY2726D</strain>
    </source>
</reference>
<proteinExistence type="predicted"/>
<organism evidence="2 3">
    <name type="scientific">Anaeromicrobium sediminis</name>
    <dbReference type="NCBI Taxonomy" id="1478221"/>
    <lineage>
        <taxon>Bacteria</taxon>
        <taxon>Bacillati</taxon>
        <taxon>Bacillota</taxon>
        <taxon>Clostridia</taxon>
        <taxon>Peptostreptococcales</taxon>
        <taxon>Thermotaleaceae</taxon>
        <taxon>Anaeromicrobium</taxon>
    </lineage>
</organism>
<gene>
    <name evidence="2" type="ORF">CCE28_18240</name>
</gene>
<comment type="caution">
    <text evidence="2">The sequence shown here is derived from an EMBL/GenBank/DDBJ whole genome shotgun (WGS) entry which is preliminary data.</text>
</comment>
<keyword evidence="3" id="KW-1185">Reference proteome</keyword>
<protein>
    <recommendedName>
        <fullName evidence="4">Lipoprotein</fullName>
    </recommendedName>
</protein>
<dbReference type="EMBL" id="NIBG01000023">
    <property type="protein sequence ID" value="PAB57761.1"/>
    <property type="molecule type" value="Genomic_DNA"/>
</dbReference>
<evidence type="ECO:0000256" key="1">
    <source>
        <dbReference type="SAM" id="SignalP"/>
    </source>
</evidence>
<keyword evidence="1" id="KW-0732">Signal</keyword>
<evidence type="ECO:0000313" key="3">
    <source>
        <dbReference type="Proteomes" id="UP000216024"/>
    </source>
</evidence>
<dbReference type="RefSeq" id="WP_095135166.1">
    <property type="nucleotide sequence ID" value="NZ_NIBG01000023.1"/>
</dbReference>
<evidence type="ECO:0008006" key="4">
    <source>
        <dbReference type="Google" id="ProtNLM"/>
    </source>
</evidence>
<dbReference type="Proteomes" id="UP000216024">
    <property type="component" value="Unassembled WGS sequence"/>
</dbReference>
<name>A0A267MDV2_9FIRM</name>
<sequence>MRKHLKKGILFISLALILTACNSGKVEPSSTDKNTKVETINNEESIKVAEDFEKILASGATIEKMKKFIDDNISKSDKDTVDKMVNELIKLQKENLEKEMEKFYNEQDLHTYNEINKSYEKVKSDLDEGYSFAGKTKYILAENIEDEKVANNIMKLFNKGYGLSNSEGSYYPVIDYKIMKENYIENINGMTADYLNIMTDNLDESTTVEEYLSVSISELKDRTLEYEEFLKNYPNSPYMEDVKIQYMVCIWKLVNPNIFDGMLDQNFKVVSELEEVYKSILLDKSHTVTHEAVQGITEFIDSKKGVLGSLDNMDDLMNISYKLHDRAAERIKELYLSE</sequence>
<dbReference type="AlphaFoldDB" id="A0A267MDV2"/>
<dbReference type="OrthoDB" id="1707591at2"/>
<dbReference type="PROSITE" id="PS51257">
    <property type="entry name" value="PROKAR_LIPOPROTEIN"/>
    <property type="match status" value="1"/>
</dbReference>
<feature type="chain" id="PRO_5039707718" description="Lipoprotein" evidence="1">
    <location>
        <begin position="23"/>
        <end position="338"/>
    </location>
</feature>
<feature type="signal peptide" evidence="1">
    <location>
        <begin position="1"/>
        <end position="22"/>
    </location>
</feature>
<evidence type="ECO:0000313" key="2">
    <source>
        <dbReference type="EMBL" id="PAB57761.1"/>
    </source>
</evidence>
<accession>A0A267MDV2</accession>